<gene>
    <name evidence="2" type="ORF">NDU88_002926</name>
</gene>
<name>A0AAV7VFR5_PLEWA</name>
<comment type="caution">
    <text evidence="2">The sequence shown here is derived from an EMBL/GenBank/DDBJ whole genome shotgun (WGS) entry which is preliminary data.</text>
</comment>
<protein>
    <submittedName>
        <fullName evidence="2">Uncharacterized protein</fullName>
    </submittedName>
</protein>
<sequence>MPSGKATGISSGKQAQQLLFSEAVQLTRPASSAAGPNPPAQPPTISDTEQTKTMERILQEISAVSRRLEGMDTVTTSLITETKSMHLDIAGFKSRVTGLEHRVVTLETHIHTVQDRDKDLMYLCSKLTDLDDI</sequence>
<reference evidence="2" key="1">
    <citation type="journal article" date="2022" name="bioRxiv">
        <title>Sequencing and chromosome-scale assembly of the giantPleurodeles waltlgenome.</title>
        <authorList>
            <person name="Brown T."/>
            <person name="Elewa A."/>
            <person name="Iarovenko S."/>
            <person name="Subramanian E."/>
            <person name="Araus A.J."/>
            <person name="Petzold A."/>
            <person name="Susuki M."/>
            <person name="Suzuki K.-i.T."/>
            <person name="Hayashi T."/>
            <person name="Toyoda A."/>
            <person name="Oliveira C."/>
            <person name="Osipova E."/>
            <person name="Leigh N.D."/>
            <person name="Simon A."/>
            <person name="Yun M.H."/>
        </authorList>
    </citation>
    <scope>NUCLEOTIDE SEQUENCE</scope>
    <source>
        <strain evidence="2">20211129_DDA</strain>
        <tissue evidence="2">Liver</tissue>
    </source>
</reference>
<evidence type="ECO:0000313" key="2">
    <source>
        <dbReference type="EMBL" id="KAJ1199088.1"/>
    </source>
</evidence>
<evidence type="ECO:0000313" key="3">
    <source>
        <dbReference type="Proteomes" id="UP001066276"/>
    </source>
</evidence>
<evidence type="ECO:0000256" key="1">
    <source>
        <dbReference type="SAM" id="MobiDB-lite"/>
    </source>
</evidence>
<dbReference type="AlphaFoldDB" id="A0AAV7VFR5"/>
<dbReference type="Proteomes" id="UP001066276">
    <property type="component" value="Chromosome 2_1"/>
</dbReference>
<organism evidence="2 3">
    <name type="scientific">Pleurodeles waltl</name>
    <name type="common">Iberian ribbed newt</name>
    <dbReference type="NCBI Taxonomy" id="8319"/>
    <lineage>
        <taxon>Eukaryota</taxon>
        <taxon>Metazoa</taxon>
        <taxon>Chordata</taxon>
        <taxon>Craniata</taxon>
        <taxon>Vertebrata</taxon>
        <taxon>Euteleostomi</taxon>
        <taxon>Amphibia</taxon>
        <taxon>Batrachia</taxon>
        <taxon>Caudata</taxon>
        <taxon>Salamandroidea</taxon>
        <taxon>Salamandridae</taxon>
        <taxon>Pleurodelinae</taxon>
        <taxon>Pleurodeles</taxon>
    </lineage>
</organism>
<accession>A0AAV7VFR5</accession>
<dbReference type="EMBL" id="JANPWB010000003">
    <property type="protein sequence ID" value="KAJ1199088.1"/>
    <property type="molecule type" value="Genomic_DNA"/>
</dbReference>
<keyword evidence="3" id="KW-1185">Reference proteome</keyword>
<feature type="region of interest" description="Disordered" evidence="1">
    <location>
        <begin position="20"/>
        <end position="52"/>
    </location>
</feature>
<proteinExistence type="predicted"/>